<keyword evidence="2" id="KW-1185">Reference proteome</keyword>
<dbReference type="EMBL" id="WNTK01000003">
    <property type="protein sequence ID" value="KAG9486909.1"/>
    <property type="molecule type" value="Genomic_DNA"/>
</dbReference>
<evidence type="ECO:0000313" key="2">
    <source>
        <dbReference type="Proteomes" id="UP000770717"/>
    </source>
</evidence>
<accession>A0A8J6FFZ9</accession>
<protein>
    <submittedName>
        <fullName evidence="1">Uncharacterized protein</fullName>
    </submittedName>
</protein>
<sequence length="84" mass="9780">MRCFIQKVKYFQVTPGRVWEKIRGSFQGFTSFIGLSPCMMKCYATRVAQILSPIYDGLATFYHHICMCQELACHPLYNSRIISF</sequence>
<reference evidence="1" key="1">
    <citation type="thesis" date="2020" institute="ProQuest LLC" country="789 East Eisenhower Parkway, Ann Arbor, MI, USA">
        <title>Comparative Genomics and Chromosome Evolution.</title>
        <authorList>
            <person name="Mudd A.B."/>
        </authorList>
    </citation>
    <scope>NUCLEOTIDE SEQUENCE</scope>
    <source>
        <strain evidence="1">HN-11 Male</strain>
        <tissue evidence="1">Kidney and liver</tissue>
    </source>
</reference>
<evidence type="ECO:0000313" key="1">
    <source>
        <dbReference type="EMBL" id="KAG9486909.1"/>
    </source>
</evidence>
<gene>
    <name evidence="1" type="ORF">GDO78_007002</name>
</gene>
<organism evidence="1 2">
    <name type="scientific">Eleutherodactylus coqui</name>
    <name type="common">Puerto Rican coqui</name>
    <dbReference type="NCBI Taxonomy" id="57060"/>
    <lineage>
        <taxon>Eukaryota</taxon>
        <taxon>Metazoa</taxon>
        <taxon>Chordata</taxon>
        <taxon>Craniata</taxon>
        <taxon>Vertebrata</taxon>
        <taxon>Euteleostomi</taxon>
        <taxon>Amphibia</taxon>
        <taxon>Batrachia</taxon>
        <taxon>Anura</taxon>
        <taxon>Neobatrachia</taxon>
        <taxon>Hyloidea</taxon>
        <taxon>Eleutherodactylidae</taxon>
        <taxon>Eleutherodactylinae</taxon>
        <taxon>Eleutherodactylus</taxon>
        <taxon>Eleutherodactylus</taxon>
    </lineage>
</organism>
<dbReference type="Proteomes" id="UP000770717">
    <property type="component" value="Unassembled WGS sequence"/>
</dbReference>
<name>A0A8J6FFZ9_ELECQ</name>
<comment type="caution">
    <text evidence="1">The sequence shown here is derived from an EMBL/GenBank/DDBJ whole genome shotgun (WGS) entry which is preliminary data.</text>
</comment>
<dbReference type="AlphaFoldDB" id="A0A8J6FFZ9"/>
<proteinExistence type="predicted"/>